<dbReference type="GO" id="GO:0009116">
    <property type="term" value="P:nucleoside metabolic process"/>
    <property type="evidence" value="ECO:0007669"/>
    <property type="project" value="InterPro"/>
</dbReference>
<dbReference type="PANTHER" id="PTHR46832:SF1">
    <property type="entry name" value="5'-METHYLTHIOADENOSINE_S-ADENOSYLHOMOCYSTEINE NUCLEOSIDASE"/>
    <property type="match status" value="1"/>
</dbReference>
<protein>
    <recommendedName>
        <fullName evidence="2">Nucleoside phosphorylase domain-containing protein</fullName>
    </recommendedName>
</protein>
<dbReference type="SUPFAM" id="SSF53167">
    <property type="entry name" value="Purine and uridine phosphorylases"/>
    <property type="match status" value="1"/>
</dbReference>
<dbReference type="CDD" id="cd09008">
    <property type="entry name" value="MTAN"/>
    <property type="match status" value="1"/>
</dbReference>
<dbReference type="EMBL" id="AP019377">
    <property type="protein sequence ID" value="BBH93257.1"/>
    <property type="molecule type" value="Genomic_DNA"/>
</dbReference>
<dbReference type="Gene3D" id="3.40.50.1580">
    <property type="entry name" value="Nucleoside phosphorylase domain"/>
    <property type="match status" value="1"/>
</dbReference>
<dbReference type="GO" id="GO:0008782">
    <property type="term" value="F:adenosylhomocysteine nucleosidase activity"/>
    <property type="evidence" value="ECO:0007669"/>
    <property type="project" value="TreeGrafter"/>
</dbReference>
<dbReference type="InterPro" id="IPR035994">
    <property type="entry name" value="Nucleoside_phosphorylase_sf"/>
</dbReference>
<reference evidence="3" key="1">
    <citation type="submission" date="2018-12" db="EMBL/GenBank/DDBJ databases">
        <title>Novel natural products biosynthetic potential of the class Ktedonobacteria.</title>
        <authorList>
            <person name="Zheng Y."/>
            <person name="Saitou A."/>
            <person name="Wang C.M."/>
            <person name="Toyoda A."/>
            <person name="Minakuchi Y."/>
            <person name="Sekiguchi Y."/>
            <person name="Ueda K."/>
            <person name="Takano H."/>
            <person name="Sakai Y."/>
            <person name="Yokota A."/>
            <person name="Yabe S."/>
        </authorList>
    </citation>
    <scope>NUCLEOTIDE SEQUENCE</scope>
    <source>
        <strain evidence="3">A3-2</strain>
    </source>
</reference>
<feature type="coiled-coil region" evidence="1">
    <location>
        <begin position="345"/>
        <end position="406"/>
    </location>
</feature>
<dbReference type="GO" id="GO:0005829">
    <property type="term" value="C:cytosol"/>
    <property type="evidence" value="ECO:0007669"/>
    <property type="project" value="TreeGrafter"/>
</dbReference>
<proteinExistence type="predicted"/>
<name>A0A455SY23_9CHLR</name>
<dbReference type="Pfam" id="PF01048">
    <property type="entry name" value="PNP_UDP_1"/>
    <property type="match status" value="1"/>
</dbReference>
<gene>
    <name evidence="3" type="ORF">KTA_14560</name>
</gene>
<dbReference type="InterPro" id="IPR000845">
    <property type="entry name" value="Nucleoside_phosphorylase_d"/>
</dbReference>
<dbReference type="AlphaFoldDB" id="A0A455SY23"/>
<dbReference type="PANTHER" id="PTHR46832">
    <property type="entry name" value="5'-METHYLTHIOADENOSINE/S-ADENOSYLHOMOCYSTEINE NUCLEOSIDASE"/>
    <property type="match status" value="1"/>
</dbReference>
<evidence type="ECO:0000256" key="1">
    <source>
        <dbReference type="SAM" id="Coils"/>
    </source>
</evidence>
<feature type="domain" description="Nucleoside phosphorylase" evidence="2">
    <location>
        <begin position="10"/>
        <end position="247"/>
    </location>
</feature>
<keyword evidence="1" id="KW-0175">Coiled coil</keyword>
<sequence length="408" mass="45544">MGESLEGQRRILIITALSLEAREVQSHLTHLGYLQPSSDSQYELWEFQDSRGSCEVILKESGQLNKVCSAVTTRAILETRPTLALLIGVAGSIRDAVPGDIVVPDVIYDYESGKAAIQFLPRPRTYRPDPYLLDLARSIARLEGWQQRLPVQPEPRPICHTRPLVAGDSLLASRRSELYRLIRTYYSDAVAVAMEDVGFMEATHRTSTPAIVVRGISDQIDDKPERDAQGYQRQAVAHANAFALELVAQWLALSSHTQSAAKTLSAAQEANAATDPPASPSWPIFLQQLLGYKEQLNAALRVLSTSKVIYKDQCRYYFQQLQQLAGLLQQVSMAPPADRALRLRLKNLADAVRQLQQAVEHLRRCSPPGDSRQEQRAYETALQHTLQALQCALQCLERLGESLEKRPL</sequence>
<organism evidence="3">
    <name type="scientific">Thermogemmatispora argillosa</name>
    <dbReference type="NCBI Taxonomy" id="2045280"/>
    <lineage>
        <taxon>Bacteria</taxon>
        <taxon>Bacillati</taxon>
        <taxon>Chloroflexota</taxon>
        <taxon>Ktedonobacteria</taxon>
        <taxon>Thermogemmatisporales</taxon>
        <taxon>Thermogemmatisporaceae</taxon>
        <taxon>Thermogemmatispora</taxon>
    </lineage>
</organism>
<evidence type="ECO:0000313" key="3">
    <source>
        <dbReference type="EMBL" id="BBH93257.1"/>
    </source>
</evidence>
<evidence type="ECO:0000259" key="2">
    <source>
        <dbReference type="Pfam" id="PF01048"/>
    </source>
</evidence>
<accession>A0A455SY23</accession>
<dbReference type="GO" id="GO:0019284">
    <property type="term" value="P:L-methionine salvage from S-adenosylmethionine"/>
    <property type="evidence" value="ECO:0007669"/>
    <property type="project" value="TreeGrafter"/>
</dbReference>
<dbReference type="GO" id="GO:0008930">
    <property type="term" value="F:methylthioadenosine nucleosidase activity"/>
    <property type="evidence" value="ECO:0007669"/>
    <property type="project" value="TreeGrafter"/>
</dbReference>